<dbReference type="NCBIfam" id="TIGR01469">
    <property type="entry name" value="cobA_cysG_Cterm"/>
    <property type="match status" value="1"/>
</dbReference>
<dbReference type="FunFam" id="3.40.1010.10:FF:000001">
    <property type="entry name" value="Siroheme synthase"/>
    <property type="match status" value="1"/>
</dbReference>
<evidence type="ECO:0000256" key="6">
    <source>
        <dbReference type="RuleBase" id="RU003960"/>
    </source>
</evidence>
<dbReference type="InParanoid" id="A0A2G5DYN8"/>
<keyword evidence="4" id="KW-0949">S-adenosyl-L-methionine</keyword>
<name>A0A2G5DYN8_AQUCA</name>
<proteinExistence type="inferred from homology"/>
<dbReference type="FunFam" id="3.30.950.10:FF:000001">
    <property type="entry name" value="Siroheme synthase"/>
    <property type="match status" value="1"/>
</dbReference>
<dbReference type="InterPro" id="IPR014776">
    <property type="entry name" value="4pyrrole_Mease_sub2"/>
</dbReference>
<evidence type="ECO:0000256" key="3">
    <source>
        <dbReference type="ARBA" id="ARBA00022679"/>
    </source>
</evidence>
<keyword evidence="5" id="KW-0627">Porphyrin biosynthesis</keyword>
<dbReference type="InterPro" id="IPR003043">
    <property type="entry name" value="Uropor_MeTrfase_CS"/>
</dbReference>
<evidence type="ECO:0000256" key="1">
    <source>
        <dbReference type="ARBA" id="ARBA00012162"/>
    </source>
</evidence>
<dbReference type="GO" id="GO:0019354">
    <property type="term" value="P:siroheme biosynthetic process"/>
    <property type="evidence" value="ECO:0007669"/>
    <property type="project" value="InterPro"/>
</dbReference>
<sequence>MNLVKQLPSIPTPYSSSSPCTKKSHHIFNLNISCSFSNNNNSAPPFSSSPFTEKHSFERYQRDSWLYNNPTASLCSNQPDDNSSTSIRENDIALQLPELKKLLQVLRNKRGEESGNGNGKRKLGNVFLVGTGPGDPELLTLKAMRVIESADLLLYDRLVSNDVLELVKGDARLLYVGKTAGYHSRTQEEIHELLLSFAEVGATVVRLKGGDPLVFGRGGEEMDFLQQQGIQVKVIPGITAASGIAAELGIPLTHRGVANSVRFLTGHSRKGGTDPLFVAEHAADPDSTLVVYMGLSTLPALARKLMLNGLPSNIPAVAVERGTTPQQRMVFAELKDLMDEVTSAGLVSPTLIIIGKVIALSPFWPETSKEAIPILETRQSS</sequence>
<keyword evidence="2 6" id="KW-0489">Methyltransferase</keyword>
<evidence type="ECO:0000313" key="9">
    <source>
        <dbReference type="EMBL" id="PIA48628.1"/>
    </source>
</evidence>
<dbReference type="SUPFAM" id="SSF53790">
    <property type="entry name" value="Tetrapyrrole methylase"/>
    <property type="match status" value="1"/>
</dbReference>
<dbReference type="InterPro" id="IPR000878">
    <property type="entry name" value="4pyrrol_Mease"/>
</dbReference>
<organism evidence="9 10">
    <name type="scientific">Aquilegia coerulea</name>
    <name type="common">Rocky mountain columbine</name>
    <dbReference type="NCBI Taxonomy" id="218851"/>
    <lineage>
        <taxon>Eukaryota</taxon>
        <taxon>Viridiplantae</taxon>
        <taxon>Streptophyta</taxon>
        <taxon>Embryophyta</taxon>
        <taxon>Tracheophyta</taxon>
        <taxon>Spermatophyta</taxon>
        <taxon>Magnoliopsida</taxon>
        <taxon>Ranunculales</taxon>
        <taxon>Ranunculaceae</taxon>
        <taxon>Thalictroideae</taxon>
        <taxon>Aquilegia</taxon>
    </lineage>
</organism>
<dbReference type="GO" id="GO:0004851">
    <property type="term" value="F:uroporphyrin-III C-methyltransferase activity"/>
    <property type="evidence" value="ECO:0007669"/>
    <property type="project" value="UniProtKB-EC"/>
</dbReference>
<protein>
    <recommendedName>
        <fullName evidence="1">uroporphyrinogen-III C-methyltransferase</fullName>
        <ecNumber evidence="1">2.1.1.107</ecNumber>
    </recommendedName>
</protein>
<dbReference type="GO" id="GO:0032259">
    <property type="term" value="P:methylation"/>
    <property type="evidence" value="ECO:0007669"/>
    <property type="project" value="UniProtKB-KW"/>
</dbReference>
<evidence type="ECO:0000256" key="4">
    <source>
        <dbReference type="ARBA" id="ARBA00022691"/>
    </source>
</evidence>
<evidence type="ECO:0000256" key="2">
    <source>
        <dbReference type="ARBA" id="ARBA00022603"/>
    </source>
</evidence>
<feature type="compositionally biased region" description="Low complexity" evidence="7">
    <location>
        <begin position="8"/>
        <end position="19"/>
    </location>
</feature>
<evidence type="ECO:0000256" key="7">
    <source>
        <dbReference type="SAM" id="MobiDB-lite"/>
    </source>
</evidence>
<dbReference type="InterPro" id="IPR006366">
    <property type="entry name" value="CobA/CysG_C"/>
</dbReference>
<dbReference type="NCBIfam" id="NF004790">
    <property type="entry name" value="PRK06136.1"/>
    <property type="match status" value="1"/>
</dbReference>
<dbReference type="Proteomes" id="UP000230069">
    <property type="component" value="Unassembled WGS sequence"/>
</dbReference>
<dbReference type="AlphaFoldDB" id="A0A2G5DYN8"/>
<dbReference type="InterPro" id="IPR035996">
    <property type="entry name" value="4pyrrol_Methylase_sf"/>
</dbReference>
<dbReference type="FunCoup" id="A0A2G5DYN8">
    <property type="interactions" value="249"/>
</dbReference>
<evidence type="ECO:0000259" key="8">
    <source>
        <dbReference type="Pfam" id="PF00590"/>
    </source>
</evidence>
<evidence type="ECO:0000313" key="10">
    <source>
        <dbReference type="Proteomes" id="UP000230069"/>
    </source>
</evidence>
<feature type="region of interest" description="Disordered" evidence="7">
    <location>
        <begin position="1"/>
        <end position="20"/>
    </location>
</feature>
<reference evidence="9 10" key="1">
    <citation type="submission" date="2017-09" db="EMBL/GenBank/DDBJ databases">
        <title>WGS assembly of Aquilegia coerulea Goldsmith.</title>
        <authorList>
            <person name="Hodges S."/>
            <person name="Kramer E."/>
            <person name="Nordborg M."/>
            <person name="Tomkins J."/>
            <person name="Borevitz J."/>
            <person name="Derieg N."/>
            <person name="Yan J."/>
            <person name="Mihaltcheva S."/>
            <person name="Hayes R.D."/>
            <person name="Rokhsar D."/>
        </authorList>
    </citation>
    <scope>NUCLEOTIDE SEQUENCE [LARGE SCALE GENOMIC DNA]</scope>
    <source>
        <strain evidence="10">cv. Goldsmith</strain>
    </source>
</reference>
<dbReference type="PANTHER" id="PTHR45790">
    <property type="entry name" value="SIROHEME SYNTHASE-RELATED"/>
    <property type="match status" value="1"/>
</dbReference>
<dbReference type="EC" id="2.1.1.107" evidence="1"/>
<dbReference type="PANTHER" id="PTHR45790:SF3">
    <property type="entry name" value="S-ADENOSYL-L-METHIONINE-DEPENDENT UROPORPHYRINOGEN III METHYLTRANSFERASE, CHLOROPLASTIC"/>
    <property type="match status" value="1"/>
</dbReference>
<dbReference type="PROSITE" id="PS00840">
    <property type="entry name" value="SUMT_2"/>
    <property type="match status" value="1"/>
</dbReference>
<gene>
    <name evidence="9" type="ORF">AQUCO_01400899v1</name>
</gene>
<dbReference type="Gene3D" id="3.40.1010.10">
    <property type="entry name" value="Cobalt-precorrin-4 Transmethylase, Domain 1"/>
    <property type="match status" value="1"/>
</dbReference>
<dbReference type="EMBL" id="KZ305031">
    <property type="protein sequence ID" value="PIA48628.1"/>
    <property type="molecule type" value="Genomic_DNA"/>
</dbReference>
<accession>A0A2G5DYN8</accession>
<dbReference type="InterPro" id="IPR014777">
    <property type="entry name" value="4pyrrole_Mease_sub1"/>
</dbReference>
<keyword evidence="3 6" id="KW-0808">Transferase</keyword>
<dbReference type="OrthoDB" id="508204at2759"/>
<dbReference type="CDD" id="cd11642">
    <property type="entry name" value="SUMT"/>
    <property type="match status" value="1"/>
</dbReference>
<dbReference type="PROSITE" id="PS00839">
    <property type="entry name" value="SUMT_1"/>
    <property type="match status" value="1"/>
</dbReference>
<dbReference type="Pfam" id="PF00590">
    <property type="entry name" value="TP_methylase"/>
    <property type="match status" value="1"/>
</dbReference>
<keyword evidence="10" id="KW-1185">Reference proteome</keyword>
<dbReference type="STRING" id="218851.A0A2G5DYN8"/>
<comment type="similarity">
    <text evidence="6">Belongs to the precorrin methyltransferase family.</text>
</comment>
<dbReference type="Gene3D" id="3.30.950.10">
    <property type="entry name" value="Methyltransferase, Cobalt-precorrin-4 Transmethylase, Domain 2"/>
    <property type="match status" value="1"/>
</dbReference>
<evidence type="ECO:0000256" key="5">
    <source>
        <dbReference type="ARBA" id="ARBA00023244"/>
    </source>
</evidence>
<feature type="domain" description="Tetrapyrrole methylase" evidence="8">
    <location>
        <begin position="126"/>
        <end position="337"/>
    </location>
</feature>
<dbReference type="InterPro" id="IPR050161">
    <property type="entry name" value="Siro_Cobalamin_biosynth"/>
</dbReference>